<sequence>MFCALAHVTRWPVRVGSLLLAALTAAAAVLDLLFESRWAACPVSASLGAMNFVSSPNTLLEGKVFMMTTLTTGNLQKCAKMLSTLSATTDSTPRSERRRCTRRRPS</sequence>
<evidence type="ECO:0000313" key="2">
    <source>
        <dbReference type="EMBL" id="CAE0583843.1"/>
    </source>
</evidence>
<proteinExistence type="predicted"/>
<accession>A0A7S3TGR4</accession>
<feature type="region of interest" description="Disordered" evidence="1">
    <location>
        <begin position="86"/>
        <end position="106"/>
    </location>
</feature>
<organism evidence="2">
    <name type="scientific">Emiliania huxleyi</name>
    <name type="common">Coccolithophore</name>
    <name type="synonym">Pontosphaera huxleyi</name>
    <dbReference type="NCBI Taxonomy" id="2903"/>
    <lineage>
        <taxon>Eukaryota</taxon>
        <taxon>Haptista</taxon>
        <taxon>Haptophyta</taxon>
        <taxon>Prymnesiophyceae</taxon>
        <taxon>Isochrysidales</taxon>
        <taxon>Noelaerhabdaceae</taxon>
        <taxon>Emiliania</taxon>
    </lineage>
</organism>
<gene>
    <name evidence="2" type="ORF">EHUX00137_LOCUS38191</name>
</gene>
<feature type="compositionally biased region" description="Basic residues" evidence="1">
    <location>
        <begin position="96"/>
        <end position="106"/>
    </location>
</feature>
<evidence type="ECO:0000256" key="1">
    <source>
        <dbReference type="SAM" id="MobiDB-lite"/>
    </source>
</evidence>
<dbReference type="AlphaFoldDB" id="A0A7S3TGR4"/>
<name>A0A7S3TGR4_EMIHU</name>
<protein>
    <submittedName>
        <fullName evidence="2">Uncharacterized protein</fullName>
    </submittedName>
</protein>
<dbReference type="EMBL" id="HBIR01048889">
    <property type="protein sequence ID" value="CAE0583843.1"/>
    <property type="molecule type" value="Transcribed_RNA"/>
</dbReference>
<reference evidence="2" key="1">
    <citation type="submission" date="2021-01" db="EMBL/GenBank/DDBJ databases">
        <authorList>
            <person name="Corre E."/>
            <person name="Pelletier E."/>
            <person name="Niang G."/>
            <person name="Scheremetjew M."/>
            <person name="Finn R."/>
            <person name="Kale V."/>
            <person name="Holt S."/>
            <person name="Cochrane G."/>
            <person name="Meng A."/>
            <person name="Brown T."/>
            <person name="Cohen L."/>
        </authorList>
    </citation>
    <scope>NUCLEOTIDE SEQUENCE</scope>
    <source>
        <strain evidence="2">379</strain>
    </source>
</reference>